<protein>
    <submittedName>
        <fullName evidence="2">Uncharacterized protein</fullName>
    </submittedName>
</protein>
<feature type="region of interest" description="Disordered" evidence="1">
    <location>
        <begin position="8"/>
        <end position="39"/>
    </location>
</feature>
<reference evidence="2" key="1">
    <citation type="journal article" date="2020" name="Stud. Mycol.">
        <title>101 Dothideomycetes genomes: a test case for predicting lifestyles and emergence of pathogens.</title>
        <authorList>
            <person name="Haridas S."/>
            <person name="Albert R."/>
            <person name="Binder M."/>
            <person name="Bloem J."/>
            <person name="Labutti K."/>
            <person name="Salamov A."/>
            <person name="Andreopoulos B."/>
            <person name="Baker S."/>
            <person name="Barry K."/>
            <person name="Bills G."/>
            <person name="Bluhm B."/>
            <person name="Cannon C."/>
            <person name="Castanera R."/>
            <person name="Culley D."/>
            <person name="Daum C."/>
            <person name="Ezra D."/>
            <person name="Gonzalez J."/>
            <person name="Henrissat B."/>
            <person name="Kuo A."/>
            <person name="Liang C."/>
            <person name="Lipzen A."/>
            <person name="Lutzoni F."/>
            <person name="Magnuson J."/>
            <person name="Mondo S."/>
            <person name="Nolan M."/>
            <person name="Ohm R."/>
            <person name="Pangilinan J."/>
            <person name="Park H.-J."/>
            <person name="Ramirez L."/>
            <person name="Alfaro M."/>
            <person name="Sun H."/>
            <person name="Tritt A."/>
            <person name="Yoshinaga Y."/>
            <person name="Zwiers L.-H."/>
            <person name="Turgeon B."/>
            <person name="Goodwin S."/>
            <person name="Spatafora J."/>
            <person name="Crous P."/>
            <person name="Grigoriev I."/>
        </authorList>
    </citation>
    <scope>NUCLEOTIDE SEQUENCE</scope>
    <source>
        <strain evidence="2">CBS 116435</strain>
    </source>
</reference>
<evidence type="ECO:0000313" key="2">
    <source>
        <dbReference type="EMBL" id="KAF2718844.1"/>
    </source>
</evidence>
<organism evidence="2 3">
    <name type="scientific">Polychaeton citri CBS 116435</name>
    <dbReference type="NCBI Taxonomy" id="1314669"/>
    <lineage>
        <taxon>Eukaryota</taxon>
        <taxon>Fungi</taxon>
        <taxon>Dikarya</taxon>
        <taxon>Ascomycota</taxon>
        <taxon>Pezizomycotina</taxon>
        <taxon>Dothideomycetes</taxon>
        <taxon>Dothideomycetidae</taxon>
        <taxon>Capnodiales</taxon>
        <taxon>Capnodiaceae</taxon>
        <taxon>Polychaeton</taxon>
    </lineage>
</organism>
<dbReference type="EMBL" id="MU003819">
    <property type="protein sequence ID" value="KAF2718844.1"/>
    <property type="molecule type" value="Genomic_DNA"/>
</dbReference>
<evidence type="ECO:0000313" key="3">
    <source>
        <dbReference type="Proteomes" id="UP000799441"/>
    </source>
</evidence>
<feature type="compositionally biased region" description="Basic and acidic residues" evidence="1">
    <location>
        <begin position="20"/>
        <end position="39"/>
    </location>
</feature>
<keyword evidence="3" id="KW-1185">Reference proteome</keyword>
<dbReference type="AlphaFoldDB" id="A0A9P4ULS9"/>
<name>A0A9P4ULS9_9PEZI</name>
<dbReference type="Proteomes" id="UP000799441">
    <property type="component" value="Unassembled WGS sequence"/>
</dbReference>
<proteinExistence type="predicted"/>
<accession>A0A9P4ULS9</accession>
<sequence length="174" mass="19332">MSITRRLMSMQRQCHSMARPSDDHPNSGISFKREAAGDDLRPASRSKLYRSMLHTPGRESHLLIPCRDATYMPYHPLATPGLHMIGLHGMACRPACDTCPMAFPCSHKDDDVLRPPPPPPSFEGTGIGSQFANRPPFELATCSLMLHPRGHRIDLVSCGRALPQFLPFVTPLKH</sequence>
<gene>
    <name evidence="2" type="ORF">K431DRAFT_125091</name>
</gene>
<comment type="caution">
    <text evidence="2">The sequence shown here is derived from an EMBL/GenBank/DDBJ whole genome shotgun (WGS) entry which is preliminary data.</text>
</comment>
<evidence type="ECO:0000256" key="1">
    <source>
        <dbReference type="SAM" id="MobiDB-lite"/>
    </source>
</evidence>